<dbReference type="EMBL" id="LAVV01012260">
    <property type="protein sequence ID" value="KNZ46865.1"/>
    <property type="molecule type" value="Genomic_DNA"/>
</dbReference>
<name>A0A0L6UGG2_9BASI</name>
<proteinExistence type="predicted"/>
<keyword evidence="2" id="KW-1133">Transmembrane helix</keyword>
<keyword evidence="2" id="KW-0472">Membrane</keyword>
<evidence type="ECO:0000256" key="2">
    <source>
        <dbReference type="SAM" id="Phobius"/>
    </source>
</evidence>
<feature type="transmembrane region" description="Helical" evidence="2">
    <location>
        <begin position="132"/>
        <end position="156"/>
    </location>
</feature>
<feature type="non-terminal residue" evidence="3">
    <location>
        <position position="1"/>
    </location>
</feature>
<keyword evidence="4" id="KW-1185">Reference proteome</keyword>
<feature type="transmembrane region" description="Helical" evidence="2">
    <location>
        <begin position="162"/>
        <end position="185"/>
    </location>
</feature>
<dbReference type="Proteomes" id="UP000037035">
    <property type="component" value="Unassembled WGS sequence"/>
</dbReference>
<organism evidence="3 4">
    <name type="scientific">Puccinia sorghi</name>
    <dbReference type="NCBI Taxonomy" id="27349"/>
    <lineage>
        <taxon>Eukaryota</taxon>
        <taxon>Fungi</taxon>
        <taxon>Dikarya</taxon>
        <taxon>Basidiomycota</taxon>
        <taxon>Pucciniomycotina</taxon>
        <taxon>Pucciniomycetes</taxon>
        <taxon>Pucciniales</taxon>
        <taxon>Pucciniaceae</taxon>
        <taxon>Puccinia</taxon>
    </lineage>
</organism>
<reference evidence="3 4" key="1">
    <citation type="submission" date="2015-08" db="EMBL/GenBank/DDBJ databases">
        <title>Next Generation Sequencing and Analysis of the Genome of Puccinia sorghi L Schw, the Causal Agent of Maize Common Rust.</title>
        <authorList>
            <person name="Rochi L."/>
            <person name="Burguener G."/>
            <person name="Darino M."/>
            <person name="Turjanski A."/>
            <person name="Kreff E."/>
            <person name="Dieguez M.J."/>
            <person name="Sacco F."/>
        </authorList>
    </citation>
    <scope>NUCLEOTIDE SEQUENCE [LARGE SCALE GENOMIC DNA]</scope>
    <source>
        <strain evidence="3 4">RO10H11247</strain>
    </source>
</reference>
<dbReference type="AlphaFoldDB" id="A0A0L6UGG2"/>
<evidence type="ECO:0000256" key="1">
    <source>
        <dbReference type="SAM" id="MobiDB-lite"/>
    </source>
</evidence>
<comment type="caution">
    <text evidence="3">The sequence shown here is derived from an EMBL/GenBank/DDBJ whole genome shotgun (WGS) entry which is preliminary data.</text>
</comment>
<sequence>NRLLAGGCQKVWRLKIIPQLGKPLASPRGVFHHLQAIPINAHSNGLPFLFFCWRFTIIHHKDNKTYILNAASLSSISWCQKFSFLTHPPITSSQWKQADQQGMKKMVTILTCHISTVPLDSPYFQIYFPLTFAEATCGQISCLLLIQFVFVFVFFLETDGGLSLLWSAEATCGQISCLLFIQFVFGRKHLWTIVLPFTPLFVSHFPLLMVSCLSWYLVSHSYDLVTPSRTCQGFPQLGDYLQPPQLCTFPIFQPIREVFQKSSNGHDTHSNPRELIIFFGAINCYTFKILSPDFKHIELNLLIAIWSQEGLRTKQVRHKSERKRNKEGEDEKQKIGYSGLRENEIDRNDQECPVVLKPPGNMCQGCPLSKLKISHPGERG</sequence>
<accession>A0A0L6UGG2</accession>
<evidence type="ECO:0000313" key="4">
    <source>
        <dbReference type="Proteomes" id="UP000037035"/>
    </source>
</evidence>
<feature type="transmembrane region" description="Helical" evidence="2">
    <location>
        <begin position="197"/>
        <end position="218"/>
    </location>
</feature>
<feature type="compositionally biased region" description="Basic and acidic residues" evidence="1">
    <location>
        <begin position="324"/>
        <end position="334"/>
    </location>
</feature>
<keyword evidence="2" id="KW-0812">Transmembrane</keyword>
<evidence type="ECO:0000313" key="3">
    <source>
        <dbReference type="EMBL" id="KNZ46865.1"/>
    </source>
</evidence>
<gene>
    <name evidence="3" type="ORF">VP01_688g1</name>
</gene>
<feature type="region of interest" description="Disordered" evidence="1">
    <location>
        <begin position="315"/>
        <end position="343"/>
    </location>
</feature>
<dbReference type="VEuPathDB" id="FungiDB:VP01_688g1"/>
<protein>
    <submittedName>
        <fullName evidence="3">Uncharacterized protein</fullName>
    </submittedName>
</protein>